<evidence type="ECO:0000256" key="5">
    <source>
        <dbReference type="ARBA" id="ARBA00023125"/>
    </source>
</evidence>
<dbReference type="PROSITE" id="PS01361">
    <property type="entry name" value="ZF_DOF_1"/>
    <property type="match status" value="1"/>
</dbReference>
<keyword evidence="5 8" id="KW-0238">DNA-binding</keyword>
<evidence type="ECO:0000256" key="8">
    <source>
        <dbReference type="PROSITE-ProRule" id="PRU00071"/>
    </source>
</evidence>
<dbReference type="AlphaFoldDB" id="A0A9Q1K9V7"/>
<reference evidence="12" key="1">
    <citation type="submission" date="2022-04" db="EMBL/GenBank/DDBJ databases">
        <title>Carnegiea gigantea Genome sequencing and assembly v2.</title>
        <authorList>
            <person name="Copetti D."/>
            <person name="Sanderson M.J."/>
            <person name="Burquez A."/>
            <person name="Wojciechowski M.F."/>
        </authorList>
    </citation>
    <scope>NUCLEOTIDE SEQUENCE</scope>
    <source>
        <strain evidence="12">SGP5-SGP5p</strain>
        <tissue evidence="12">Aerial part</tissue>
    </source>
</reference>
<evidence type="ECO:0000256" key="6">
    <source>
        <dbReference type="ARBA" id="ARBA00023163"/>
    </source>
</evidence>
<evidence type="ECO:0000256" key="2">
    <source>
        <dbReference type="ARBA" id="ARBA00022771"/>
    </source>
</evidence>
<keyword evidence="7 8" id="KW-0539">Nucleus</keyword>
<evidence type="ECO:0000256" key="10">
    <source>
        <dbReference type="SAM" id="MobiDB-lite"/>
    </source>
</evidence>
<evidence type="ECO:0000313" key="12">
    <source>
        <dbReference type="EMBL" id="KAJ8439015.1"/>
    </source>
</evidence>
<evidence type="ECO:0000313" key="13">
    <source>
        <dbReference type="Proteomes" id="UP001153076"/>
    </source>
</evidence>
<dbReference type="GO" id="GO:0003700">
    <property type="term" value="F:DNA-binding transcription factor activity"/>
    <property type="evidence" value="ECO:0007669"/>
    <property type="project" value="UniProtKB-UniRule"/>
</dbReference>
<evidence type="ECO:0000256" key="4">
    <source>
        <dbReference type="ARBA" id="ARBA00023015"/>
    </source>
</evidence>
<keyword evidence="3 9" id="KW-0862">Zinc</keyword>
<dbReference type="PANTHER" id="PTHR31992">
    <property type="entry name" value="DOF ZINC FINGER PROTEIN DOF1.4-RELATED"/>
    <property type="match status" value="1"/>
</dbReference>
<evidence type="ECO:0000256" key="9">
    <source>
        <dbReference type="RuleBase" id="RU369094"/>
    </source>
</evidence>
<dbReference type="GO" id="GO:0005634">
    <property type="term" value="C:nucleus"/>
    <property type="evidence" value="ECO:0007669"/>
    <property type="project" value="UniProtKB-SubCell"/>
</dbReference>
<comment type="function">
    <text evidence="9">Transcription factor that binds specifically to a 5'-AA[AG]G-3' consensus core sequence.</text>
</comment>
<dbReference type="PANTHER" id="PTHR31992:SF141">
    <property type="entry name" value="DOF ZINC FINGER PROTEIN DOF1.4"/>
    <property type="match status" value="1"/>
</dbReference>
<feature type="domain" description="Dof-type" evidence="11">
    <location>
        <begin position="30"/>
        <end position="84"/>
    </location>
</feature>
<dbReference type="PROSITE" id="PS50884">
    <property type="entry name" value="ZF_DOF_2"/>
    <property type="match status" value="1"/>
</dbReference>
<dbReference type="Proteomes" id="UP001153076">
    <property type="component" value="Unassembled WGS sequence"/>
</dbReference>
<proteinExistence type="predicted"/>
<dbReference type="GO" id="GO:0008270">
    <property type="term" value="F:zinc ion binding"/>
    <property type="evidence" value="ECO:0007669"/>
    <property type="project" value="UniProtKB-KW"/>
</dbReference>
<feature type="compositionally biased region" description="Low complexity" evidence="10">
    <location>
        <begin position="1"/>
        <end position="11"/>
    </location>
</feature>
<dbReference type="GO" id="GO:0003677">
    <property type="term" value="F:DNA binding"/>
    <property type="evidence" value="ECO:0007669"/>
    <property type="project" value="UniProtKB-UniRule"/>
</dbReference>
<sequence length="249" mass="26069">MQDPTAFAAAMRPPPQPPMKAPQFPEQEQLRCPRCDSTNTKFCYYNNYNLSQPRHFCKACRRYWTRGGALRNIPVGGSSRKSAKRAFASADSNSPASKRPTVTHCAVSAAAETSGRVKPEPDPGLGSVGQLDVELPAGSFTSLLVADGQLGSLLEGIGPGLGAGLAHGSRDGGGEAVGYWGAAASGGGGGGGGWPDLAIFTTPSSGFQSTQFLKLKLGGCSKPNLKTRNKEQEGQIFDLRYGSLWSGFG</sequence>
<name>A0A9Q1K9V7_9CARY</name>
<keyword evidence="4 9" id="KW-0805">Transcription regulation</keyword>
<keyword evidence="2 8" id="KW-0863">Zinc-finger</keyword>
<comment type="caution">
    <text evidence="12">The sequence shown here is derived from an EMBL/GenBank/DDBJ whole genome shotgun (WGS) entry which is preliminary data.</text>
</comment>
<protein>
    <recommendedName>
        <fullName evidence="9">Dof zinc finger protein</fullName>
    </recommendedName>
</protein>
<dbReference type="Pfam" id="PF02701">
    <property type="entry name" value="Zn_ribbon_Dof"/>
    <property type="match status" value="1"/>
</dbReference>
<comment type="subcellular location">
    <subcellularLocation>
        <location evidence="8 9">Nucleus</location>
    </subcellularLocation>
</comment>
<evidence type="ECO:0000256" key="1">
    <source>
        <dbReference type="ARBA" id="ARBA00022723"/>
    </source>
</evidence>
<dbReference type="InterPro" id="IPR003851">
    <property type="entry name" value="Znf_Dof"/>
</dbReference>
<keyword evidence="13" id="KW-1185">Reference proteome</keyword>
<organism evidence="12 13">
    <name type="scientific">Carnegiea gigantea</name>
    <dbReference type="NCBI Taxonomy" id="171969"/>
    <lineage>
        <taxon>Eukaryota</taxon>
        <taxon>Viridiplantae</taxon>
        <taxon>Streptophyta</taxon>
        <taxon>Embryophyta</taxon>
        <taxon>Tracheophyta</taxon>
        <taxon>Spermatophyta</taxon>
        <taxon>Magnoliopsida</taxon>
        <taxon>eudicotyledons</taxon>
        <taxon>Gunneridae</taxon>
        <taxon>Pentapetalae</taxon>
        <taxon>Caryophyllales</taxon>
        <taxon>Cactineae</taxon>
        <taxon>Cactaceae</taxon>
        <taxon>Cactoideae</taxon>
        <taxon>Echinocereeae</taxon>
        <taxon>Carnegiea</taxon>
    </lineage>
</organism>
<keyword evidence="1 9" id="KW-0479">Metal-binding</keyword>
<evidence type="ECO:0000256" key="7">
    <source>
        <dbReference type="ARBA" id="ARBA00023242"/>
    </source>
</evidence>
<keyword evidence="6 9" id="KW-0804">Transcription</keyword>
<evidence type="ECO:0000256" key="3">
    <source>
        <dbReference type="ARBA" id="ARBA00022833"/>
    </source>
</evidence>
<evidence type="ECO:0000259" key="11">
    <source>
        <dbReference type="PROSITE" id="PS50884"/>
    </source>
</evidence>
<feature type="region of interest" description="Disordered" evidence="10">
    <location>
        <begin position="75"/>
        <end position="102"/>
    </location>
</feature>
<dbReference type="InterPro" id="IPR045174">
    <property type="entry name" value="Dof"/>
</dbReference>
<gene>
    <name evidence="12" type="ORF">Cgig2_028461</name>
</gene>
<dbReference type="EMBL" id="JAKOGI010000233">
    <property type="protein sequence ID" value="KAJ8439015.1"/>
    <property type="molecule type" value="Genomic_DNA"/>
</dbReference>
<feature type="region of interest" description="Disordered" evidence="10">
    <location>
        <begin position="1"/>
        <end position="25"/>
    </location>
</feature>
<accession>A0A9Q1K9V7</accession>
<dbReference type="OrthoDB" id="1927254at2759"/>